<name>A0AAV6UZ60_9ARAC</name>
<keyword evidence="3" id="KW-1185">Reference proteome</keyword>
<organism evidence="2 3">
    <name type="scientific">Oedothorax gibbosus</name>
    <dbReference type="NCBI Taxonomy" id="931172"/>
    <lineage>
        <taxon>Eukaryota</taxon>
        <taxon>Metazoa</taxon>
        <taxon>Ecdysozoa</taxon>
        <taxon>Arthropoda</taxon>
        <taxon>Chelicerata</taxon>
        <taxon>Arachnida</taxon>
        <taxon>Araneae</taxon>
        <taxon>Araneomorphae</taxon>
        <taxon>Entelegynae</taxon>
        <taxon>Araneoidea</taxon>
        <taxon>Linyphiidae</taxon>
        <taxon>Erigoninae</taxon>
        <taxon>Oedothorax</taxon>
    </lineage>
</organism>
<dbReference type="Proteomes" id="UP000827092">
    <property type="component" value="Unassembled WGS sequence"/>
</dbReference>
<evidence type="ECO:0000256" key="1">
    <source>
        <dbReference type="SAM" id="MobiDB-lite"/>
    </source>
</evidence>
<dbReference type="EMBL" id="JAFNEN010000206">
    <property type="protein sequence ID" value="KAG8189732.1"/>
    <property type="molecule type" value="Genomic_DNA"/>
</dbReference>
<sequence length="124" mass="14015">MTSCMRCHLSARKDMQKVNSRLNEKFFCSALNADQQSHPFVPTSHSFGGNVSIKLPALFGLAMPNVRLIRTLVRWVERSVKRHSSDSACPDIRNKRFLLCFSNGEASLNSRGPRPWLKMDGQPP</sequence>
<dbReference type="AlphaFoldDB" id="A0AAV6UZ60"/>
<feature type="region of interest" description="Disordered" evidence="1">
    <location>
        <begin position="105"/>
        <end position="124"/>
    </location>
</feature>
<reference evidence="2 3" key="1">
    <citation type="journal article" date="2022" name="Nat. Ecol. Evol.">
        <title>A masculinizing supergene underlies an exaggerated male reproductive morph in a spider.</title>
        <authorList>
            <person name="Hendrickx F."/>
            <person name="De Corte Z."/>
            <person name="Sonet G."/>
            <person name="Van Belleghem S.M."/>
            <person name="Kostlbacher S."/>
            <person name="Vangestel C."/>
        </authorList>
    </citation>
    <scope>NUCLEOTIDE SEQUENCE [LARGE SCALE GENOMIC DNA]</scope>
    <source>
        <strain evidence="2">W744_W776</strain>
    </source>
</reference>
<proteinExistence type="predicted"/>
<accession>A0AAV6UZ60</accession>
<evidence type="ECO:0000313" key="3">
    <source>
        <dbReference type="Proteomes" id="UP000827092"/>
    </source>
</evidence>
<comment type="caution">
    <text evidence="2">The sequence shown here is derived from an EMBL/GenBank/DDBJ whole genome shotgun (WGS) entry which is preliminary data.</text>
</comment>
<evidence type="ECO:0000313" key="2">
    <source>
        <dbReference type="EMBL" id="KAG8189732.1"/>
    </source>
</evidence>
<protein>
    <submittedName>
        <fullName evidence="2">Uncharacterized protein</fullName>
    </submittedName>
</protein>
<gene>
    <name evidence="2" type="ORF">JTE90_019680</name>
</gene>